<reference evidence="2 3" key="1">
    <citation type="submission" date="2024-01" db="EMBL/GenBank/DDBJ databases">
        <title>Genome analysis.</title>
        <authorList>
            <person name="Zhang K."/>
        </authorList>
    </citation>
    <scope>NUCLEOTIDE SEQUENCE [LARGE SCALE GENOMIC DNA]</scope>
    <source>
        <strain evidence="2 3">CGMCC 4.1753</strain>
    </source>
</reference>
<proteinExistence type="predicted"/>
<name>A0ABU6LSC5_9ACTN</name>
<dbReference type="Proteomes" id="UP001353952">
    <property type="component" value="Unassembled WGS sequence"/>
</dbReference>
<evidence type="ECO:0000313" key="2">
    <source>
        <dbReference type="EMBL" id="MEC7051547.1"/>
    </source>
</evidence>
<dbReference type="RefSeq" id="WP_191848239.1">
    <property type="nucleotide sequence ID" value="NZ_BMUO01000010.1"/>
</dbReference>
<evidence type="ECO:0000256" key="1">
    <source>
        <dbReference type="SAM" id="MobiDB-lite"/>
    </source>
</evidence>
<comment type="caution">
    <text evidence="2">The sequence shown here is derived from an EMBL/GenBank/DDBJ whole genome shotgun (WGS) entry which is preliminary data.</text>
</comment>
<accession>A0ABU6LSC5</accession>
<evidence type="ECO:0000313" key="3">
    <source>
        <dbReference type="Proteomes" id="UP001353952"/>
    </source>
</evidence>
<feature type="region of interest" description="Disordered" evidence="1">
    <location>
        <begin position="28"/>
        <end position="47"/>
    </location>
</feature>
<protein>
    <submittedName>
        <fullName evidence="2">Uncharacterized protein</fullName>
    </submittedName>
</protein>
<organism evidence="2 3">
    <name type="scientific">Streptomyces violaceochromogenes</name>
    <dbReference type="NCBI Taxonomy" id="67377"/>
    <lineage>
        <taxon>Bacteria</taxon>
        <taxon>Bacillati</taxon>
        <taxon>Actinomycetota</taxon>
        <taxon>Actinomycetes</taxon>
        <taxon>Kitasatosporales</taxon>
        <taxon>Streptomycetaceae</taxon>
        <taxon>Streptomyces</taxon>
    </lineage>
</organism>
<dbReference type="EMBL" id="JAYXNZ010000002">
    <property type="protein sequence ID" value="MEC7051547.1"/>
    <property type="molecule type" value="Genomic_DNA"/>
</dbReference>
<keyword evidence="3" id="KW-1185">Reference proteome</keyword>
<sequence>MRQSVGDPPFIAVAGLFQAGRPLVDERGAATDLTDEQRAGQSLRIDG</sequence>
<gene>
    <name evidence="2" type="ORF">RFN57_04505</name>
</gene>